<evidence type="ECO:0000256" key="1">
    <source>
        <dbReference type="ARBA" id="ARBA00023002"/>
    </source>
</evidence>
<evidence type="ECO:0000256" key="2">
    <source>
        <dbReference type="ARBA" id="ARBA00023027"/>
    </source>
</evidence>
<dbReference type="GO" id="GO:0000166">
    <property type="term" value="F:nucleotide binding"/>
    <property type="evidence" value="ECO:0007669"/>
    <property type="project" value="InterPro"/>
</dbReference>
<feature type="domain" description="GFO/IDH/MocA-like oxidoreductase" evidence="4">
    <location>
        <begin position="139"/>
        <end position="269"/>
    </location>
</feature>
<keyword evidence="2" id="KW-0520">NAD</keyword>
<dbReference type="AlphaFoldDB" id="A0A1H4K8D5"/>
<dbReference type="Gene3D" id="3.40.50.720">
    <property type="entry name" value="NAD(P)-binding Rossmann-like Domain"/>
    <property type="match status" value="1"/>
</dbReference>
<dbReference type="GO" id="GO:0016491">
    <property type="term" value="F:oxidoreductase activity"/>
    <property type="evidence" value="ECO:0007669"/>
    <property type="project" value="UniProtKB-KW"/>
</dbReference>
<protein>
    <submittedName>
        <fullName evidence="5">Predicted dehydrogenase</fullName>
    </submittedName>
</protein>
<name>A0A1H4K8D5_9MICO</name>
<dbReference type="RefSeq" id="WP_060926883.1">
    <property type="nucleotide sequence ID" value="NZ_FNSQ01000005.1"/>
</dbReference>
<feature type="domain" description="Gfo/Idh/MocA-like oxidoreductase N-terminal" evidence="3">
    <location>
        <begin position="13"/>
        <end position="129"/>
    </location>
</feature>
<proteinExistence type="predicted"/>
<dbReference type="Pfam" id="PF01408">
    <property type="entry name" value="GFO_IDH_MocA"/>
    <property type="match status" value="1"/>
</dbReference>
<dbReference type="SUPFAM" id="SSF55347">
    <property type="entry name" value="Glyceraldehyde-3-phosphate dehydrogenase-like, C-terminal domain"/>
    <property type="match status" value="1"/>
</dbReference>
<sequence length="369" mass="39349">MTTDVTDTGLGTIRVGILGGGFMARVHRTAARDAGGELRAVATRSASGSRRAADELGAIRAEVDAETLLSAEDVDVVHICTPNTTHADLALRALDAGKHVICEKPLATSAADARRLADAAEAAARVAAVPFVYRYHPMVREARARVARGDIGDLLTLDCSYLQDWMLLPSDDDWRVRAASGGASRAFADIGSHLCDLVEFVIGERIRSLSARSRRVFAERAGQPVDTEDIVAILVETDSGALGTLLISQMAAGRKNALTLELHGSSQSLRFEQERPEELWIGTRDESRLLLRDPATAAPDSARLQRVPSGHAMGYQDAFNGFIADVYAAIAGETPEGLPTFEDGYRSAVLTEAVLASAAADGRWTEVAA</sequence>
<dbReference type="InterPro" id="IPR036291">
    <property type="entry name" value="NAD(P)-bd_dom_sf"/>
</dbReference>
<dbReference type="InterPro" id="IPR000683">
    <property type="entry name" value="Gfo/Idh/MocA-like_OxRdtase_N"/>
</dbReference>
<dbReference type="PANTHER" id="PTHR43818:SF11">
    <property type="entry name" value="BCDNA.GH03377"/>
    <property type="match status" value="1"/>
</dbReference>
<reference evidence="6" key="1">
    <citation type="submission" date="2016-10" db="EMBL/GenBank/DDBJ databases">
        <authorList>
            <person name="Varghese N."/>
            <person name="Submissions S."/>
        </authorList>
    </citation>
    <scope>NUCLEOTIDE SEQUENCE [LARGE SCALE GENOMIC DNA]</scope>
    <source>
        <strain evidence="6">DSM 16089</strain>
    </source>
</reference>
<dbReference type="Proteomes" id="UP000183750">
    <property type="component" value="Unassembled WGS sequence"/>
</dbReference>
<organism evidence="5 6">
    <name type="scientific">Microbacterium hydrocarbonoxydans</name>
    <dbReference type="NCBI Taxonomy" id="273678"/>
    <lineage>
        <taxon>Bacteria</taxon>
        <taxon>Bacillati</taxon>
        <taxon>Actinomycetota</taxon>
        <taxon>Actinomycetes</taxon>
        <taxon>Micrococcales</taxon>
        <taxon>Microbacteriaceae</taxon>
        <taxon>Microbacterium</taxon>
    </lineage>
</organism>
<accession>A0A1H4K8D5</accession>
<keyword evidence="1" id="KW-0560">Oxidoreductase</keyword>
<dbReference type="SUPFAM" id="SSF51735">
    <property type="entry name" value="NAD(P)-binding Rossmann-fold domains"/>
    <property type="match status" value="1"/>
</dbReference>
<dbReference type="Pfam" id="PF22725">
    <property type="entry name" value="GFO_IDH_MocA_C3"/>
    <property type="match status" value="1"/>
</dbReference>
<evidence type="ECO:0000313" key="5">
    <source>
        <dbReference type="EMBL" id="SEB54804.1"/>
    </source>
</evidence>
<evidence type="ECO:0000313" key="6">
    <source>
        <dbReference type="Proteomes" id="UP000183750"/>
    </source>
</evidence>
<dbReference type="OrthoDB" id="9792085at2"/>
<dbReference type="Gene3D" id="3.30.360.10">
    <property type="entry name" value="Dihydrodipicolinate Reductase, domain 2"/>
    <property type="match status" value="1"/>
</dbReference>
<dbReference type="InterPro" id="IPR055170">
    <property type="entry name" value="GFO_IDH_MocA-like_dom"/>
</dbReference>
<dbReference type="PANTHER" id="PTHR43818">
    <property type="entry name" value="BCDNA.GH03377"/>
    <property type="match status" value="1"/>
</dbReference>
<dbReference type="EMBL" id="FNSQ01000005">
    <property type="protein sequence ID" value="SEB54804.1"/>
    <property type="molecule type" value="Genomic_DNA"/>
</dbReference>
<evidence type="ECO:0000259" key="4">
    <source>
        <dbReference type="Pfam" id="PF22725"/>
    </source>
</evidence>
<keyword evidence="6" id="KW-1185">Reference proteome</keyword>
<evidence type="ECO:0000259" key="3">
    <source>
        <dbReference type="Pfam" id="PF01408"/>
    </source>
</evidence>
<gene>
    <name evidence="5" type="ORF">SAMN04489807_1290</name>
</gene>
<dbReference type="InterPro" id="IPR050463">
    <property type="entry name" value="Gfo/Idh/MocA_oxidrdct_glycsds"/>
</dbReference>